<dbReference type="Gene3D" id="3.30.1150.10">
    <property type="match status" value="2"/>
</dbReference>
<feature type="chain" id="PRO_5046550290" description="TonB C-terminal domain-containing protein" evidence="1">
    <location>
        <begin position="19"/>
        <end position="258"/>
    </location>
</feature>
<comment type="caution">
    <text evidence="3">The sequence shown here is derived from an EMBL/GenBank/DDBJ whole genome shotgun (WGS) entry which is preliminary data.</text>
</comment>
<evidence type="ECO:0000259" key="2">
    <source>
        <dbReference type="Pfam" id="PF03544"/>
    </source>
</evidence>
<name>A0ABU1Y972_9FLAO</name>
<accession>A0ABU1Y972</accession>
<keyword evidence="1" id="KW-0732">Signal</keyword>
<dbReference type="PANTHER" id="PTHR33446">
    <property type="entry name" value="PROTEIN TONB-RELATED"/>
    <property type="match status" value="1"/>
</dbReference>
<dbReference type="RefSeq" id="WP_310282131.1">
    <property type="nucleotide sequence ID" value="NZ_JAVDWQ010000008.1"/>
</dbReference>
<gene>
    <name evidence="3" type="ORF">J2W48_002730</name>
</gene>
<feature type="domain" description="TonB C-terminal" evidence="2">
    <location>
        <begin position="65"/>
        <end position="128"/>
    </location>
</feature>
<keyword evidence="4" id="KW-1185">Reference proteome</keyword>
<organism evidence="3 4">
    <name type="scientific">Flavobacterium piscis</name>
    <dbReference type="NCBI Taxonomy" id="1114874"/>
    <lineage>
        <taxon>Bacteria</taxon>
        <taxon>Pseudomonadati</taxon>
        <taxon>Bacteroidota</taxon>
        <taxon>Flavobacteriia</taxon>
        <taxon>Flavobacteriales</taxon>
        <taxon>Flavobacteriaceae</taxon>
        <taxon>Flavobacterium</taxon>
    </lineage>
</organism>
<dbReference type="PANTHER" id="PTHR33446:SF2">
    <property type="entry name" value="PROTEIN TONB"/>
    <property type="match status" value="1"/>
</dbReference>
<evidence type="ECO:0000313" key="3">
    <source>
        <dbReference type="EMBL" id="MDR7210780.1"/>
    </source>
</evidence>
<proteinExistence type="predicted"/>
<sequence length="258" mass="29126">MKKFSILFLMSFVQISFAQYKEPTIKGDPDSEEISSVDKQPEFPGGPDALYNEFIKKNYKTPNVKGLKGKVYVTFIVEKNGTLSNIKILRDIGYGTGEEAIRVLKLSPKWVPAKKNDKPVRWQYAFPITVIGDELTDAAKLYDLTQNSSVTPVINEDNLVYNTAGIEVKPEFPGGQEALNSFIKQNYKNPKENLKGKIYATFVIEKDGSLSDIKILRDLDYETGKEAIRVLKLSPKWIPGKQNNKTVRVLYSIPIILN</sequence>
<protein>
    <recommendedName>
        <fullName evidence="2">TonB C-terminal domain-containing protein</fullName>
    </recommendedName>
</protein>
<dbReference type="InterPro" id="IPR037682">
    <property type="entry name" value="TonB_C"/>
</dbReference>
<evidence type="ECO:0000256" key="1">
    <source>
        <dbReference type="SAM" id="SignalP"/>
    </source>
</evidence>
<dbReference type="Proteomes" id="UP001269081">
    <property type="component" value="Unassembled WGS sequence"/>
</dbReference>
<feature type="domain" description="TonB C-terminal" evidence="2">
    <location>
        <begin position="191"/>
        <end position="255"/>
    </location>
</feature>
<dbReference type="SUPFAM" id="SSF74653">
    <property type="entry name" value="TolA/TonB C-terminal domain"/>
    <property type="match status" value="2"/>
</dbReference>
<dbReference type="InterPro" id="IPR051045">
    <property type="entry name" value="TonB-dependent_transducer"/>
</dbReference>
<dbReference type="Pfam" id="PF03544">
    <property type="entry name" value="TonB_C"/>
    <property type="match status" value="2"/>
</dbReference>
<reference evidence="3 4" key="1">
    <citation type="submission" date="2023-07" db="EMBL/GenBank/DDBJ databases">
        <title>Sorghum-associated microbial communities from plants grown in Nebraska, USA.</title>
        <authorList>
            <person name="Schachtman D."/>
        </authorList>
    </citation>
    <scope>NUCLEOTIDE SEQUENCE [LARGE SCALE GENOMIC DNA]</scope>
    <source>
        <strain evidence="3 4">4129</strain>
    </source>
</reference>
<evidence type="ECO:0000313" key="4">
    <source>
        <dbReference type="Proteomes" id="UP001269081"/>
    </source>
</evidence>
<feature type="signal peptide" evidence="1">
    <location>
        <begin position="1"/>
        <end position="18"/>
    </location>
</feature>
<dbReference type="EMBL" id="JAVDWQ010000008">
    <property type="protein sequence ID" value="MDR7210780.1"/>
    <property type="molecule type" value="Genomic_DNA"/>
</dbReference>